<dbReference type="InterPro" id="IPR056167">
    <property type="entry name" value="A-sol_ELP1"/>
</dbReference>
<evidence type="ECO:0000256" key="5">
    <source>
        <dbReference type="PIRNR" id="PIRNR017233"/>
    </source>
</evidence>
<dbReference type="Pfam" id="PF23797">
    <property type="entry name" value="Beta-prop_ELP1_2nd"/>
    <property type="match status" value="1"/>
</dbReference>
<evidence type="ECO:0000259" key="8">
    <source>
        <dbReference type="Pfam" id="PF23797"/>
    </source>
</evidence>
<feature type="domain" description="ELP1 TPR" evidence="9">
    <location>
        <begin position="900"/>
        <end position="1060"/>
    </location>
</feature>
<dbReference type="InterPro" id="IPR056165">
    <property type="entry name" value="Beta-prop_ELP1_2nd"/>
</dbReference>
<keyword evidence="12" id="KW-0808">Transferase</keyword>
<dbReference type="SUPFAM" id="SSF82171">
    <property type="entry name" value="DPP6 N-terminal domain-like"/>
    <property type="match status" value="1"/>
</dbReference>
<evidence type="ECO:0000256" key="4">
    <source>
        <dbReference type="ARBA" id="ARBA00022694"/>
    </source>
</evidence>
<reference evidence="12" key="1">
    <citation type="journal article" date="2020" name="Stud. Mycol.">
        <title>101 Dothideomycetes genomes: a test case for predicting lifestyles and emergence of pathogens.</title>
        <authorList>
            <person name="Haridas S."/>
            <person name="Albert R."/>
            <person name="Binder M."/>
            <person name="Bloem J."/>
            <person name="Labutti K."/>
            <person name="Salamov A."/>
            <person name="Andreopoulos B."/>
            <person name="Baker S."/>
            <person name="Barry K."/>
            <person name="Bills G."/>
            <person name="Bluhm B."/>
            <person name="Cannon C."/>
            <person name="Castanera R."/>
            <person name="Culley D."/>
            <person name="Daum C."/>
            <person name="Ezra D."/>
            <person name="Gonzalez J."/>
            <person name="Henrissat B."/>
            <person name="Kuo A."/>
            <person name="Liang C."/>
            <person name="Lipzen A."/>
            <person name="Lutzoni F."/>
            <person name="Magnuson J."/>
            <person name="Mondo S."/>
            <person name="Nolan M."/>
            <person name="Ohm R."/>
            <person name="Pangilinan J."/>
            <person name="Park H.-J."/>
            <person name="Ramirez L."/>
            <person name="Alfaro M."/>
            <person name="Sun H."/>
            <person name="Tritt A."/>
            <person name="Yoshinaga Y."/>
            <person name="Zwiers L.-H."/>
            <person name="Turgeon B."/>
            <person name="Goodwin S."/>
            <person name="Spatafora J."/>
            <person name="Crous P."/>
            <person name="Grigoriev I."/>
        </authorList>
    </citation>
    <scope>NUCLEOTIDE SEQUENCE</scope>
    <source>
        <strain evidence="12">CBS 116435</strain>
    </source>
</reference>
<dbReference type="EMBL" id="MU003796">
    <property type="protein sequence ID" value="KAF2720807.1"/>
    <property type="molecule type" value="Genomic_DNA"/>
</dbReference>
<evidence type="ECO:0000256" key="2">
    <source>
        <dbReference type="ARBA" id="ARBA00006086"/>
    </source>
</evidence>
<dbReference type="GO" id="GO:0016301">
    <property type="term" value="F:kinase activity"/>
    <property type="evidence" value="ECO:0007669"/>
    <property type="project" value="UniProtKB-KW"/>
</dbReference>
<dbReference type="GO" id="GO:0000049">
    <property type="term" value="F:tRNA binding"/>
    <property type="evidence" value="ECO:0007669"/>
    <property type="project" value="TreeGrafter"/>
</dbReference>
<dbReference type="Proteomes" id="UP000799441">
    <property type="component" value="Unassembled WGS sequence"/>
</dbReference>
<dbReference type="InterPro" id="IPR056164">
    <property type="entry name" value="Beta-prop_ELP1_1st"/>
</dbReference>
<keyword evidence="13" id="KW-1185">Reference proteome</keyword>
<dbReference type="Pfam" id="PF23878">
    <property type="entry name" value="TPR_ELP1"/>
    <property type="match status" value="1"/>
</dbReference>
<feature type="domain" description="ELP1 N-terminal second beta-propeller" evidence="8">
    <location>
        <begin position="404"/>
        <end position="660"/>
    </location>
</feature>
<feature type="domain" description="ELP1 three-helical bundle" evidence="11">
    <location>
        <begin position="1069"/>
        <end position="1238"/>
    </location>
</feature>
<dbReference type="PANTHER" id="PTHR12747">
    <property type="entry name" value="ELONGATOR COMPLEX PROTEIN 1"/>
    <property type="match status" value="1"/>
</dbReference>
<comment type="function">
    <text evidence="5">Component of the elongator complex which is required for multiple tRNA modifications, including mcm5U (5-methoxycarbonylmethyl uridine), mcm5s2U (5-methoxycarbonylmethyl-2-thiouridine), and ncm5U (5-carbamoylmethyl uridine). The elongator complex catalyzes formation of carboxymethyluridine in the wobble base at position 34 in tRNAs.</text>
</comment>
<name>A0A9P4UM36_9PEZI</name>
<dbReference type="Pfam" id="PF23936">
    <property type="entry name" value="HB_ELP1"/>
    <property type="match status" value="1"/>
</dbReference>
<dbReference type="GO" id="GO:0033588">
    <property type="term" value="C:elongator holoenzyme complex"/>
    <property type="evidence" value="ECO:0007669"/>
    <property type="project" value="InterPro"/>
</dbReference>
<organism evidence="12 13">
    <name type="scientific">Polychaeton citri CBS 116435</name>
    <dbReference type="NCBI Taxonomy" id="1314669"/>
    <lineage>
        <taxon>Eukaryota</taxon>
        <taxon>Fungi</taxon>
        <taxon>Dikarya</taxon>
        <taxon>Ascomycota</taxon>
        <taxon>Pezizomycotina</taxon>
        <taxon>Dothideomycetes</taxon>
        <taxon>Dothideomycetidae</taxon>
        <taxon>Capnodiales</taxon>
        <taxon>Capnodiaceae</taxon>
        <taxon>Polychaeton</taxon>
    </lineage>
</organism>
<dbReference type="InterPro" id="IPR056169">
    <property type="entry name" value="HB_ELP1"/>
</dbReference>
<dbReference type="Pfam" id="PF04762">
    <property type="entry name" value="Beta-prop_ELP1_1st"/>
    <property type="match status" value="1"/>
</dbReference>
<feature type="domain" description="ELP1 first N-terminal beta-propeller" evidence="7">
    <location>
        <begin position="1"/>
        <end position="366"/>
    </location>
</feature>
<dbReference type="GO" id="GO:0005829">
    <property type="term" value="C:cytosol"/>
    <property type="evidence" value="ECO:0007669"/>
    <property type="project" value="TreeGrafter"/>
</dbReference>
<keyword evidence="5" id="KW-0539">Nucleus</keyword>
<comment type="similarity">
    <text evidence="2 5">Belongs to the ELP1/IKA1 family.</text>
</comment>
<dbReference type="InterPro" id="IPR006849">
    <property type="entry name" value="Elp1"/>
</dbReference>
<proteinExistence type="inferred from homology"/>
<accession>A0A9P4UM36</accession>
<keyword evidence="12" id="KW-0418">Kinase</keyword>
<dbReference type="GO" id="GO:0002926">
    <property type="term" value="P:tRNA wobble base 5-methoxycarbonylmethyl-2-thiouridinylation"/>
    <property type="evidence" value="ECO:0007669"/>
    <property type="project" value="TreeGrafter"/>
</dbReference>
<feature type="region of interest" description="Disordered" evidence="6">
    <location>
        <begin position="1161"/>
        <end position="1182"/>
    </location>
</feature>
<dbReference type="PIRSF" id="PIRSF017233">
    <property type="entry name" value="IKAP"/>
    <property type="match status" value="1"/>
</dbReference>
<dbReference type="Pfam" id="PF23925">
    <property type="entry name" value="A-sol_ELP1"/>
    <property type="match status" value="1"/>
</dbReference>
<sequence>MRNLINYKHAIISLGGDQAAPLTAAAWDASDDSLIVAFGPFSASPTVTLKRFQQDAYSPDEGLEITSWDAPSPNPDIAVDKILDIHCFPDTKTICLILAAGDIIVVREEPLQGEDVIEIVGSVDAGIAAAAWSPDEELLALCTRANTFLFMTRDFEAISNVLLSSVDVRVSNHVSVGWGKRETQFQGRGAKALRDPTVPEHVDEGQISKFDDENVTISWRGDGQFLALNSILESESRRRIIRVFSREGVLEDVSEAVDNLEGALSWKPSGQLIAGIQRFPDRMDVVFFEKNGLRHGQFSLRLSQEEVDTTGSGIQLKWNADSSVIGVVLRDRIQLWTMGNYHYYLKQDIPLRGKGKDIAALYWHPEKSLHCAYLVTDHIASLQYTSIVSKGSVSPPNDEGIVSVIDGRTLKITPLRFANVPAPMALEELELSSAAVDLALGHDGKTLAVLHQTHIALWECSFNMKNRQPTRLRKHLSLDTAVGSTVRQISLLQSGSIVLLQSLQNSDKSQLTYVDPSTGATHHTQTSALCSIASNGKEEQVICHRQDGDVSLLLPETYTHTEVIAALPKGCIQTGLRDSPNDRTVFGLTAGGVLYIKGSNHDLQISGVTSFVSTPVHLIYTTAQHLLKFIHLGGAILEIPLDEPEKDERCRSIERGARIVTVIPSAYSLVLQMPRGNLETIYPRALILAGVRRDVDVKDYKKAFLSCRTHRVDMNILHDYKPSQFTADVELVVKQLKKVEYIDLLLSSLSEDDVSQTMYKETLQLPGEDLRANGTQSEDISQTSLSSKVNRICDRFIEVLSKQRTIYLQSIVTAYVSKNPPDLENGLKLLSQLSRTGNQAELDQGIEHICFLADTNQLYDTALGQYDLDLTLLIAQQSQKDPREYLPYLQGLNELPQLRQRFAIDNDLKRYRKALHHLQVMDAFDEVKLFVEKHELYSAAIELYRYDNSRLIELMRLYAEYLSSRNRYEDAGMAYEYVTDYKAAYECYRSASLWRECLAAARLAGISESEISSSAYDLAEGLEEIKDFDSAATLHLEYLNSLEDALRALCKGYLFAEAMRLAASRSRTDLLATIVDQGLVDGASSMTEMLAEMKTQLAAQVPRLRELRQKRAEDPMAFLDSGEADVDAPDNISLAHTEASTSAGTFLTRYTNRSIGTLATNATRKTSKNKRREERKRARGKKGTVYEEEYLVNSIGRLVERINTISEDIERLTKGLMRRAMRERAAAVQSAFSDVYEACRVCMSEVFQTQQPQLQDFNHEGGQGGMRPVGGQGVLWDAITASSQQKDVPVLKAFEKLSLVA</sequence>
<evidence type="ECO:0000256" key="6">
    <source>
        <dbReference type="SAM" id="MobiDB-lite"/>
    </source>
</evidence>
<keyword evidence="4" id="KW-0819">tRNA processing</keyword>
<evidence type="ECO:0000259" key="7">
    <source>
        <dbReference type="Pfam" id="PF04762"/>
    </source>
</evidence>
<feature type="domain" description="ELP1 alpha-solenoid" evidence="10">
    <location>
        <begin position="684"/>
        <end position="892"/>
    </location>
</feature>
<keyword evidence="3 5" id="KW-0963">Cytoplasm</keyword>
<dbReference type="PANTHER" id="PTHR12747:SF0">
    <property type="entry name" value="ELONGATOR COMPLEX PROTEIN 1"/>
    <property type="match status" value="1"/>
</dbReference>
<evidence type="ECO:0000313" key="13">
    <source>
        <dbReference type="Proteomes" id="UP000799441"/>
    </source>
</evidence>
<gene>
    <name evidence="12" type="ORF">K431DRAFT_248570</name>
</gene>
<evidence type="ECO:0000259" key="9">
    <source>
        <dbReference type="Pfam" id="PF23878"/>
    </source>
</evidence>
<evidence type="ECO:0000259" key="11">
    <source>
        <dbReference type="Pfam" id="PF23936"/>
    </source>
</evidence>
<comment type="caution">
    <text evidence="12">The sequence shown here is derived from an EMBL/GenBank/DDBJ whole genome shotgun (WGS) entry which is preliminary data.</text>
</comment>
<evidence type="ECO:0000256" key="1">
    <source>
        <dbReference type="ARBA" id="ARBA00005043"/>
    </source>
</evidence>
<comment type="pathway">
    <text evidence="1">tRNA modification; 5-methoxycarbonylmethyl-2-thiouridine-tRNA biosynthesis.</text>
</comment>
<evidence type="ECO:0000313" key="12">
    <source>
        <dbReference type="EMBL" id="KAF2720807.1"/>
    </source>
</evidence>
<dbReference type="InterPro" id="IPR056166">
    <property type="entry name" value="TPR_ELP1"/>
</dbReference>
<protein>
    <recommendedName>
        <fullName evidence="5">Elongator complex protein 1</fullName>
    </recommendedName>
</protein>
<dbReference type="GO" id="GO:0005634">
    <property type="term" value="C:nucleus"/>
    <property type="evidence" value="ECO:0007669"/>
    <property type="project" value="UniProtKB-SubCell"/>
</dbReference>
<evidence type="ECO:0000256" key="3">
    <source>
        <dbReference type="ARBA" id="ARBA00022490"/>
    </source>
</evidence>
<comment type="subcellular location">
    <subcellularLocation>
        <location evidence="5">Cytoplasm</location>
    </subcellularLocation>
    <subcellularLocation>
        <location evidence="5">Nucleus</location>
    </subcellularLocation>
</comment>
<dbReference type="OrthoDB" id="40048at2759"/>
<evidence type="ECO:0000259" key="10">
    <source>
        <dbReference type="Pfam" id="PF23925"/>
    </source>
</evidence>